<sequence length="54" mass="6237">MYLQGGVHEESRGTCVFWMCINIFLAGKRLDAAKIMQWLRSVNLLGNIKAYNYL</sequence>
<dbReference type="AlphaFoldDB" id="A0A1C4E5U2"/>
<keyword evidence="2" id="KW-1185">Reference proteome</keyword>
<dbReference type="EMBL" id="FMAR01000007">
    <property type="protein sequence ID" value="SCC38944.1"/>
    <property type="molecule type" value="Genomic_DNA"/>
</dbReference>
<accession>A0A1C4E5U2</accession>
<evidence type="ECO:0000313" key="2">
    <source>
        <dbReference type="Proteomes" id="UP000242818"/>
    </source>
</evidence>
<protein>
    <submittedName>
        <fullName evidence="1">Uncharacterized protein</fullName>
    </submittedName>
</protein>
<evidence type="ECO:0000313" key="1">
    <source>
        <dbReference type="EMBL" id="SCC38944.1"/>
    </source>
</evidence>
<dbReference type="Proteomes" id="UP000242818">
    <property type="component" value="Unassembled WGS sequence"/>
</dbReference>
<proteinExistence type="predicted"/>
<name>A0A1C4E5U2_9BACT</name>
<gene>
    <name evidence="1" type="ORF">GA0116948_107106</name>
</gene>
<organism evidence="1 2">
    <name type="scientific">Chitinophaga costaii</name>
    <dbReference type="NCBI Taxonomy" id="1335309"/>
    <lineage>
        <taxon>Bacteria</taxon>
        <taxon>Pseudomonadati</taxon>
        <taxon>Bacteroidota</taxon>
        <taxon>Chitinophagia</taxon>
        <taxon>Chitinophagales</taxon>
        <taxon>Chitinophagaceae</taxon>
        <taxon>Chitinophaga</taxon>
    </lineage>
</organism>
<reference evidence="1 2" key="1">
    <citation type="submission" date="2016-08" db="EMBL/GenBank/DDBJ databases">
        <authorList>
            <person name="Seilhamer J.J."/>
        </authorList>
    </citation>
    <scope>NUCLEOTIDE SEQUENCE [LARGE SCALE GENOMIC DNA]</scope>
    <source>
        <strain evidence="1 2">A37T2</strain>
    </source>
</reference>